<evidence type="ECO:0000256" key="5">
    <source>
        <dbReference type="ARBA" id="ARBA00022741"/>
    </source>
</evidence>
<dbReference type="UniPathway" id="UPA00051">
    <property type="reaction ID" value="UER00462"/>
</dbReference>
<dbReference type="PANTHER" id="PTHR21499:SF69">
    <property type="entry name" value="ASPARTATE KINASE"/>
    <property type="match status" value="1"/>
</dbReference>
<dbReference type="GO" id="GO:0009089">
    <property type="term" value="P:lysine biosynthetic process via diaminopimelate"/>
    <property type="evidence" value="ECO:0007669"/>
    <property type="project" value="UniProtKB-UniPathway"/>
</dbReference>
<evidence type="ECO:0000256" key="2">
    <source>
        <dbReference type="ARBA" id="ARBA00013059"/>
    </source>
</evidence>
<keyword evidence="7" id="KW-0067">ATP-binding</keyword>
<evidence type="ECO:0000313" key="10">
    <source>
        <dbReference type="EMBL" id="KAF7136312.1"/>
    </source>
</evidence>
<dbReference type="InterPro" id="IPR042199">
    <property type="entry name" value="AsparK_Bifunc_asparK/hSer_DH"/>
</dbReference>
<dbReference type="AlphaFoldDB" id="A0A834GSX0"/>
<dbReference type="UniPathway" id="UPA00034">
    <property type="reaction ID" value="UER00015"/>
</dbReference>
<dbReference type="GO" id="GO:0009570">
    <property type="term" value="C:chloroplast stroma"/>
    <property type="evidence" value="ECO:0007669"/>
    <property type="project" value="TreeGrafter"/>
</dbReference>
<comment type="pathway">
    <text evidence="8">Amino-acid biosynthesis; L-methionine biosynthesis via de novo pathway; L-homoserine from L-aspartate: step 1/3.</text>
</comment>
<dbReference type="SUPFAM" id="SSF53633">
    <property type="entry name" value="Carbamate kinase-like"/>
    <property type="match status" value="1"/>
</dbReference>
<accession>A0A834GSX0</accession>
<comment type="pathway">
    <text evidence="8">Amino-acid biosynthesis; L-lysine biosynthesis via DAP pathway; (S)-tetrahydrodipicolinate from L-aspartate: step 1/4.</text>
</comment>
<comment type="caution">
    <text evidence="10">The sequence shown here is derived from an EMBL/GenBank/DDBJ whole genome shotgun (WGS) entry which is preliminary data.</text>
</comment>
<evidence type="ECO:0000256" key="4">
    <source>
        <dbReference type="ARBA" id="ARBA00022697"/>
    </source>
</evidence>
<name>A0A834GSX0_RHOSS</name>
<keyword evidence="6" id="KW-0418">Kinase</keyword>
<keyword evidence="3" id="KW-0808">Transferase</keyword>
<dbReference type="InterPro" id="IPR045865">
    <property type="entry name" value="ACT-like_dom_sf"/>
</dbReference>
<keyword evidence="8" id="KW-0028">Amino-acid biosynthesis</keyword>
<dbReference type="Pfam" id="PF00696">
    <property type="entry name" value="AA_kinase"/>
    <property type="match status" value="1"/>
</dbReference>
<dbReference type="NCBIfam" id="TIGR00657">
    <property type="entry name" value="asp_kinases"/>
    <property type="match status" value="1"/>
</dbReference>
<keyword evidence="4" id="KW-0791">Threonine biosynthesis</keyword>
<reference evidence="10" key="1">
    <citation type="submission" date="2019-11" db="EMBL/GenBank/DDBJ databases">
        <authorList>
            <person name="Liu Y."/>
            <person name="Hou J."/>
            <person name="Li T.-Q."/>
            <person name="Guan C.-H."/>
            <person name="Wu X."/>
            <person name="Wu H.-Z."/>
            <person name="Ling F."/>
            <person name="Zhang R."/>
            <person name="Shi X.-G."/>
            <person name="Ren J.-P."/>
            <person name="Chen E.-F."/>
            <person name="Sun J.-M."/>
        </authorList>
    </citation>
    <scope>NUCLEOTIDE SEQUENCE</scope>
    <source>
        <strain evidence="10">Adult_tree_wgs_1</strain>
        <tissue evidence="10">Leaves</tissue>
    </source>
</reference>
<comment type="pathway">
    <text evidence="8">Amino-acid biosynthesis; L-threonine biosynthesis; L-threonine from L-aspartate: step 1/5.</text>
</comment>
<dbReference type="GO" id="GO:0005829">
    <property type="term" value="C:cytosol"/>
    <property type="evidence" value="ECO:0007669"/>
    <property type="project" value="TreeGrafter"/>
</dbReference>
<dbReference type="PROSITE" id="PS00324">
    <property type="entry name" value="ASPARTOKINASE"/>
    <property type="match status" value="1"/>
</dbReference>
<evidence type="ECO:0000259" key="9">
    <source>
        <dbReference type="PROSITE" id="PS51671"/>
    </source>
</evidence>
<keyword evidence="11" id="KW-1185">Reference proteome</keyword>
<sequence>MIENPLKTLDLFSSFQDFYVQKPSQGMATTMHLRGVRTPHSAFSRRHLHGQLIPSLNRVHFTISGALGSGLRGRTVESCCRSRVLRVSCEKRSVDVLEWRKTEDQSCDGVLNQLTCVMKFGGSSVASAERMREVADLIRSFPEERPVIVLSAMGKTTNKLILAGEKAVSCGISNVSDIEELSFVKELHLRAADELGVDRSAFSSEFLISCNISFVVDKNSSAKLLLFPFPQRKFLAHLEELEQLLKGIAQVKELTLRTKDYLVSFGECMSTRIFAAYLNKVGLKARQYDAFAIGFITTDDFTNADILEATYPAVAKRLHSDWVNDPAIPVVTGFLGKGWRSCAITTLGRGGSDLTATTIGKALGLREIQVWKDVDGVLTCDPNIYPLAEPVPYLTFDEAAELAYFGAQVLHPQSMRPAREGDIPVRVKNSYNPKAPGTLITGARDMSKAVLTSIVLKRNVTMLDIVSTRMLGQYGFLAKVFSTFEDLGISVDVVATSEVSISLTLDPSKLWSRELIQQASVCALVDMVCKECDDELDHVVEELEKIAVVNLLQQRSIISLIGNVQRSSLILEKVFRVLRTNGVNVQMISQGASKNPSTGLEHRDLLLGYVQWTSGAWDLLDSSLEMHKCVYVEHLFEDVNISLIVNDSEAEQCVKALHSAFFSSDSSDLDEECGSQNGSVSKCGSQNGSVSISAN</sequence>
<dbReference type="GO" id="GO:0009090">
    <property type="term" value="P:homoserine biosynthetic process"/>
    <property type="evidence" value="ECO:0007669"/>
    <property type="project" value="TreeGrafter"/>
</dbReference>
<evidence type="ECO:0000256" key="7">
    <source>
        <dbReference type="ARBA" id="ARBA00022840"/>
    </source>
</evidence>
<dbReference type="Proteomes" id="UP000626092">
    <property type="component" value="Unassembled WGS sequence"/>
</dbReference>
<dbReference type="OrthoDB" id="4323675at2759"/>
<dbReference type="InterPro" id="IPR036393">
    <property type="entry name" value="AceGlu_kinase-like_sf"/>
</dbReference>
<dbReference type="FunFam" id="3.30.70.260:FF:000016">
    <property type="entry name" value="Aspartokinase"/>
    <property type="match status" value="1"/>
</dbReference>
<dbReference type="GO" id="GO:0005524">
    <property type="term" value="F:ATP binding"/>
    <property type="evidence" value="ECO:0007669"/>
    <property type="project" value="UniProtKB-KW"/>
</dbReference>
<dbReference type="InterPro" id="IPR054352">
    <property type="entry name" value="ACT_Aspartokinase"/>
</dbReference>
<dbReference type="FunFam" id="3.40.1160.10:FF:000012">
    <property type="entry name" value="Aspartokinase"/>
    <property type="match status" value="1"/>
</dbReference>
<dbReference type="GO" id="GO:0004072">
    <property type="term" value="F:aspartate kinase activity"/>
    <property type="evidence" value="ECO:0007669"/>
    <property type="project" value="UniProtKB-EC"/>
</dbReference>
<keyword evidence="5" id="KW-0547">Nucleotide-binding</keyword>
<evidence type="ECO:0000256" key="3">
    <source>
        <dbReference type="ARBA" id="ARBA00022679"/>
    </source>
</evidence>
<comment type="similarity">
    <text evidence="1">Belongs to the aspartokinase family.</text>
</comment>
<protein>
    <recommendedName>
        <fullName evidence="2">aspartate kinase</fullName>
        <ecNumber evidence="2">2.7.2.4</ecNumber>
    </recommendedName>
</protein>
<dbReference type="InterPro" id="IPR041746">
    <property type="entry name" value="AK-LysC-like"/>
</dbReference>
<dbReference type="InterPro" id="IPR001048">
    <property type="entry name" value="Asp/Glu/Uridylate_kinase"/>
</dbReference>
<gene>
    <name evidence="10" type="ORF">RHSIM_Rhsim08G0039600</name>
</gene>
<dbReference type="PANTHER" id="PTHR21499">
    <property type="entry name" value="ASPARTATE KINASE"/>
    <property type="match status" value="1"/>
</dbReference>
<proteinExistence type="inferred from homology"/>
<dbReference type="InterPro" id="IPR002912">
    <property type="entry name" value="ACT_dom"/>
</dbReference>
<evidence type="ECO:0000256" key="1">
    <source>
        <dbReference type="ARBA" id="ARBA00010122"/>
    </source>
</evidence>
<dbReference type="EC" id="2.7.2.4" evidence="2"/>
<dbReference type="Gene3D" id="3.40.1160.10">
    <property type="entry name" value="Acetylglutamate kinase-like"/>
    <property type="match status" value="1"/>
</dbReference>
<feature type="domain" description="ACT" evidence="9">
    <location>
        <begin position="465"/>
        <end position="559"/>
    </location>
</feature>
<evidence type="ECO:0000256" key="6">
    <source>
        <dbReference type="ARBA" id="ARBA00022777"/>
    </source>
</evidence>
<dbReference type="SUPFAM" id="SSF55021">
    <property type="entry name" value="ACT-like"/>
    <property type="match status" value="2"/>
</dbReference>
<dbReference type="CDD" id="cd04244">
    <property type="entry name" value="AAK_AK-LysC-like"/>
    <property type="match status" value="1"/>
</dbReference>
<dbReference type="Pfam" id="PF22468">
    <property type="entry name" value="ACT_9"/>
    <property type="match status" value="1"/>
</dbReference>
<dbReference type="PROSITE" id="PS51671">
    <property type="entry name" value="ACT"/>
    <property type="match status" value="1"/>
</dbReference>
<dbReference type="GO" id="GO:0009088">
    <property type="term" value="P:threonine biosynthetic process"/>
    <property type="evidence" value="ECO:0007669"/>
    <property type="project" value="UniProtKB-UniPathway"/>
</dbReference>
<dbReference type="Gene3D" id="3.30.70.260">
    <property type="match status" value="2"/>
</dbReference>
<evidence type="ECO:0000313" key="11">
    <source>
        <dbReference type="Proteomes" id="UP000626092"/>
    </source>
</evidence>
<dbReference type="Gene3D" id="1.20.120.1320">
    <property type="entry name" value="Aspartokinase, catalytic domain"/>
    <property type="match status" value="1"/>
</dbReference>
<organism evidence="10 11">
    <name type="scientific">Rhododendron simsii</name>
    <name type="common">Sims's rhododendron</name>
    <dbReference type="NCBI Taxonomy" id="118357"/>
    <lineage>
        <taxon>Eukaryota</taxon>
        <taxon>Viridiplantae</taxon>
        <taxon>Streptophyta</taxon>
        <taxon>Embryophyta</taxon>
        <taxon>Tracheophyta</taxon>
        <taxon>Spermatophyta</taxon>
        <taxon>Magnoliopsida</taxon>
        <taxon>eudicotyledons</taxon>
        <taxon>Gunneridae</taxon>
        <taxon>Pentapetalae</taxon>
        <taxon>asterids</taxon>
        <taxon>Ericales</taxon>
        <taxon>Ericaceae</taxon>
        <taxon>Ericoideae</taxon>
        <taxon>Rhodoreae</taxon>
        <taxon>Rhododendron</taxon>
    </lineage>
</organism>
<dbReference type="EMBL" id="WJXA01000008">
    <property type="protein sequence ID" value="KAF7136312.1"/>
    <property type="molecule type" value="Genomic_DNA"/>
</dbReference>
<dbReference type="InterPro" id="IPR001341">
    <property type="entry name" value="Asp_kinase"/>
</dbReference>
<evidence type="ECO:0000256" key="8">
    <source>
        <dbReference type="RuleBase" id="RU004249"/>
    </source>
</evidence>
<dbReference type="UniPathway" id="UPA00050">
    <property type="reaction ID" value="UER00461"/>
</dbReference>
<dbReference type="InterPro" id="IPR018042">
    <property type="entry name" value="Aspartate_kinase_CS"/>
</dbReference>